<gene>
    <name evidence="2" type="ORF">BHE90_017458</name>
</gene>
<feature type="region of interest" description="Disordered" evidence="1">
    <location>
        <begin position="391"/>
        <end position="444"/>
    </location>
</feature>
<feature type="compositionally biased region" description="Basic residues" evidence="1">
    <location>
        <begin position="398"/>
        <end position="407"/>
    </location>
</feature>
<evidence type="ECO:0000313" key="2">
    <source>
        <dbReference type="EMBL" id="RTE68165.1"/>
    </source>
</evidence>
<protein>
    <submittedName>
        <fullName evidence="2">Uncharacterized protein</fullName>
    </submittedName>
</protein>
<feature type="compositionally biased region" description="Gly residues" evidence="1">
    <location>
        <begin position="133"/>
        <end position="142"/>
    </location>
</feature>
<keyword evidence="3" id="KW-1185">Reference proteome</keyword>
<feature type="compositionally biased region" description="Basic and acidic residues" evidence="1">
    <location>
        <begin position="50"/>
        <end position="62"/>
    </location>
</feature>
<sequence>MAPSKGMEKKGKPASSTESVKKTKSKNELQQQLAKKQASLERASAAYDKASPEKRRQIDGMRNEVTTLSAVIESMDVDPPGQEPNEKGDALQDNTGLEGTNGNDGGTPTTGPPSGNGTSSFQNNDGTKAPENLGGGGGGGENESGHEPGAADDGGQLPEPERDGAVPGVMPSIETDEPNGSLFLRDDDQTTEFEDPEYGKPLLTIPTTSGVSEQGVKTVGWFGKHLHKYINMYGKKNSATYRLENRAFPRSYAENPPEDENVGSAKNRFGDTLPGIGRLHYPDAEAPRIWGVAWRGLNSGDLEDDLELIDPGCNESFTHTVTYVLVGWTMDGKEEKRWETRTAYRNIIGSKSLADIHIYRAAVESQHRYIEAMEGRRRAISRSPSVPLLVGDLTMARRGTRPSRRTGKSSQSRGGLSQSDRGSSPAQFLPSPPRSTVSPPRRTKGIANLREAKAAFIEDWLELRDAEDLSKLSPTEQQQCVEAWRIHKSKALT</sequence>
<organism evidence="2 3">
    <name type="scientific">Fusarium euwallaceae</name>
    <dbReference type="NCBI Taxonomy" id="1147111"/>
    <lineage>
        <taxon>Eukaryota</taxon>
        <taxon>Fungi</taxon>
        <taxon>Dikarya</taxon>
        <taxon>Ascomycota</taxon>
        <taxon>Pezizomycotina</taxon>
        <taxon>Sordariomycetes</taxon>
        <taxon>Hypocreomycetidae</taxon>
        <taxon>Hypocreales</taxon>
        <taxon>Nectriaceae</taxon>
        <taxon>Fusarium</taxon>
        <taxon>Fusarium solani species complex</taxon>
    </lineage>
</organism>
<feature type="compositionally biased region" description="Low complexity" evidence="1">
    <location>
        <begin position="106"/>
        <end position="120"/>
    </location>
</feature>
<feature type="compositionally biased region" description="Basic and acidic residues" evidence="1">
    <location>
        <begin position="1"/>
        <end position="11"/>
    </location>
</feature>
<evidence type="ECO:0000256" key="1">
    <source>
        <dbReference type="SAM" id="MobiDB-lite"/>
    </source>
</evidence>
<name>A0A430KXD9_9HYPO</name>
<dbReference type="AlphaFoldDB" id="A0A430KXD9"/>
<feature type="region of interest" description="Disordered" evidence="1">
    <location>
        <begin position="1"/>
        <end position="211"/>
    </location>
</feature>
<evidence type="ECO:0000313" key="3">
    <source>
        <dbReference type="Proteomes" id="UP000287124"/>
    </source>
</evidence>
<dbReference type="Proteomes" id="UP000287124">
    <property type="component" value="Unassembled WGS sequence"/>
</dbReference>
<feature type="compositionally biased region" description="Polar residues" evidence="1">
    <location>
        <begin position="408"/>
        <end position="426"/>
    </location>
</feature>
<dbReference type="EMBL" id="MIKF01001081">
    <property type="protein sequence ID" value="RTE68165.1"/>
    <property type="molecule type" value="Genomic_DNA"/>
</dbReference>
<comment type="caution">
    <text evidence="2">The sequence shown here is derived from an EMBL/GenBank/DDBJ whole genome shotgun (WGS) entry which is preliminary data.</text>
</comment>
<proteinExistence type="predicted"/>
<reference evidence="2 3" key="1">
    <citation type="submission" date="2017-06" db="EMBL/GenBank/DDBJ databases">
        <title>Comparative genomic analysis of Ambrosia Fusariam Clade fungi.</title>
        <authorList>
            <person name="Stajich J.E."/>
            <person name="Carrillo J."/>
            <person name="Kijimoto T."/>
            <person name="Eskalen A."/>
            <person name="O'Donnell K."/>
            <person name="Kasson M."/>
        </authorList>
    </citation>
    <scope>NUCLEOTIDE SEQUENCE [LARGE SCALE GENOMIC DNA]</scope>
    <source>
        <strain evidence="2 3">UCR1854</strain>
    </source>
</reference>
<accession>A0A430KXD9</accession>